<dbReference type="Proteomes" id="UP000186553">
    <property type="component" value="Unassembled WGS sequence"/>
</dbReference>
<dbReference type="AlphaFoldDB" id="A0A1C3CUN0"/>
<keyword evidence="2" id="KW-1185">Reference proteome</keyword>
<proteinExistence type="predicted"/>
<gene>
    <name evidence="1" type="ORF">BBP83_11065</name>
</gene>
<comment type="caution">
    <text evidence="1">The sequence shown here is derived from an EMBL/GenBank/DDBJ whole genome shotgun (WGS) entry which is preliminary data.</text>
</comment>
<evidence type="ECO:0000313" key="1">
    <source>
        <dbReference type="EMBL" id="ODA12422.1"/>
    </source>
</evidence>
<accession>A0A1C3CUN0</accession>
<protein>
    <submittedName>
        <fullName evidence="1">Uncharacterized protein</fullName>
    </submittedName>
</protein>
<dbReference type="EMBL" id="MBDL01000011">
    <property type="protein sequence ID" value="ODA12422.1"/>
    <property type="molecule type" value="Genomic_DNA"/>
</dbReference>
<sequence length="75" mass="9053">MHTEELFELFFKLLDPDMHPPKLYQRGDLKMFWRERFSEALSLQEPHGAMMGYVELPKIFLKTYRAVQEKMESSK</sequence>
<organism evidence="1 2">
    <name type="scientific">Acinetobacter celticus</name>
    <dbReference type="NCBI Taxonomy" id="1891224"/>
    <lineage>
        <taxon>Bacteria</taxon>
        <taxon>Pseudomonadati</taxon>
        <taxon>Pseudomonadota</taxon>
        <taxon>Gammaproteobacteria</taxon>
        <taxon>Moraxellales</taxon>
        <taxon>Moraxellaceae</taxon>
        <taxon>Acinetobacter</taxon>
    </lineage>
</organism>
<reference evidence="1 2" key="1">
    <citation type="submission" date="2016-07" db="EMBL/GenBank/DDBJ databases">
        <title>Acinetobacter sp. ANC 4603.</title>
        <authorList>
            <person name="Radolfova-Krizova L."/>
            <person name="Nemec A."/>
        </authorList>
    </citation>
    <scope>NUCLEOTIDE SEQUENCE [LARGE SCALE GENOMIC DNA]</scope>
    <source>
        <strain evidence="1 2">ANC 4603</strain>
    </source>
</reference>
<dbReference type="OrthoDB" id="6708360at2"/>
<name>A0A1C3CUN0_9GAMM</name>
<evidence type="ECO:0000313" key="2">
    <source>
        <dbReference type="Proteomes" id="UP000186553"/>
    </source>
</evidence>
<dbReference type="RefSeq" id="WP_068888905.1">
    <property type="nucleotide sequence ID" value="NZ_CBCRUU010000014.1"/>
</dbReference>